<dbReference type="InterPro" id="IPR045064">
    <property type="entry name" value="Reticulon-like"/>
</dbReference>
<evidence type="ECO:0000256" key="5">
    <source>
        <dbReference type="ARBA" id="ARBA00023136"/>
    </source>
</evidence>
<dbReference type="GO" id="GO:0009617">
    <property type="term" value="P:response to bacterium"/>
    <property type="evidence" value="ECO:0007669"/>
    <property type="project" value="InterPro"/>
</dbReference>
<feature type="domain" description="Reticulon" evidence="8">
    <location>
        <begin position="62"/>
        <end position="247"/>
    </location>
</feature>
<keyword evidence="3 6" id="KW-0256">Endoplasmic reticulum</keyword>
<evidence type="ECO:0000256" key="3">
    <source>
        <dbReference type="ARBA" id="ARBA00022824"/>
    </source>
</evidence>
<evidence type="ECO:0000256" key="1">
    <source>
        <dbReference type="ARBA" id="ARBA00004477"/>
    </source>
</evidence>
<dbReference type="PANTHER" id="PTHR10994">
    <property type="entry name" value="RETICULON"/>
    <property type="match status" value="1"/>
</dbReference>
<keyword evidence="2 6" id="KW-0812">Transmembrane</keyword>
<feature type="compositionally biased region" description="Basic and acidic residues" evidence="7">
    <location>
        <begin position="1"/>
        <end position="18"/>
    </location>
</feature>
<feature type="region of interest" description="Disordered" evidence="7">
    <location>
        <begin position="1"/>
        <end position="55"/>
    </location>
</feature>
<dbReference type="PROSITE" id="PS50845">
    <property type="entry name" value="RETICULON"/>
    <property type="match status" value="1"/>
</dbReference>
<feature type="transmembrane region" description="Helical" evidence="6">
    <location>
        <begin position="167"/>
        <end position="194"/>
    </location>
</feature>
<protein>
    <recommendedName>
        <fullName evidence="6">Reticulon-like protein</fullName>
    </recommendedName>
</protein>
<dbReference type="EMBL" id="EF083400">
    <property type="protein sequence ID" value="ABK22748.1"/>
    <property type="molecule type" value="mRNA"/>
</dbReference>
<keyword evidence="4 6" id="KW-1133">Transmembrane helix</keyword>
<comment type="subcellular location">
    <subcellularLocation>
        <location evidence="1 6">Endoplasmic reticulum membrane</location>
        <topology evidence="1 6">Multi-pass membrane protein</topology>
    </subcellularLocation>
</comment>
<dbReference type="InterPro" id="IPR003388">
    <property type="entry name" value="Reticulon"/>
</dbReference>
<dbReference type="AlphaFoldDB" id="A9NQ37"/>
<evidence type="ECO:0000256" key="2">
    <source>
        <dbReference type="ARBA" id="ARBA00022692"/>
    </source>
</evidence>
<evidence type="ECO:0000256" key="7">
    <source>
        <dbReference type="SAM" id="MobiDB-lite"/>
    </source>
</evidence>
<sequence length="248" mass="27872">MADNQHSEESIMDKISEKLHHRSSSSSSSSDDEKPPVSHHQPVNRPSGGKKSVHKCLGGSKAADLILWRDKQRSASILAGATVLWILFKCMEYHFLTFVCHVLILSLAILFIWINSAAFLKRSPPHIPEIAISEVAIHNVASELRVEVNRAFSVLHEVATGRDFKKYLLVVAGLWFLSVIGSWCDFLTLAYIVLVVTHTVPVLYEKYQDQVDSFAHKATVKAKDQYKVIDAKILKKIPRGPLKDKKHL</sequence>
<evidence type="ECO:0000313" key="9">
    <source>
        <dbReference type="EMBL" id="ABK22748.1"/>
    </source>
</evidence>
<evidence type="ECO:0000256" key="6">
    <source>
        <dbReference type="RuleBase" id="RU363132"/>
    </source>
</evidence>
<evidence type="ECO:0000259" key="8">
    <source>
        <dbReference type="PROSITE" id="PS50845"/>
    </source>
</evidence>
<proteinExistence type="evidence at transcript level"/>
<accession>A9NQ37</accession>
<dbReference type="GO" id="GO:0005789">
    <property type="term" value="C:endoplasmic reticulum membrane"/>
    <property type="evidence" value="ECO:0007669"/>
    <property type="project" value="UniProtKB-SubCell"/>
</dbReference>
<dbReference type="Pfam" id="PF02453">
    <property type="entry name" value="Reticulon"/>
    <property type="match status" value="1"/>
</dbReference>
<organism evidence="9">
    <name type="scientific">Picea sitchensis</name>
    <name type="common">Sitka spruce</name>
    <name type="synonym">Pinus sitchensis</name>
    <dbReference type="NCBI Taxonomy" id="3332"/>
    <lineage>
        <taxon>Eukaryota</taxon>
        <taxon>Viridiplantae</taxon>
        <taxon>Streptophyta</taxon>
        <taxon>Embryophyta</taxon>
        <taxon>Tracheophyta</taxon>
        <taxon>Spermatophyta</taxon>
        <taxon>Pinopsida</taxon>
        <taxon>Pinidae</taxon>
        <taxon>Conifers I</taxon>
        <taxon>Pinales</taxon>
        <taxon>Pinaceae</taxon>
        <taxon>Picea</taxon>
    </lineage>
</organism>
<evidence type="ECO:0000256" key="4">
    <source>
        <dbReference type="ARBA" id="ARBA00022989"/>
    </source>
</evidence>
<keyword evidence="5 6" id="KW-0472">Membrane</keyword>
<dbReference type="PANTHER" id="PTHR10994:SF190">
    <property type="entry name" value="RETICULON-LIKE PROTEIN"/>
    <property type="match status" value="1"/>
</dbReference>
<feature type="transmembrane region" description="Helical" evidence="6">
    <location>
        <begin position="102"/>
        <end position="120"/>
    </location>
</feature>
<name>A9NQ37_PICSI</name>
<reference evidence="9" key="1">
    <citation type="journal article" date="2008" name="BMC Genomics">
        <title>A conifer genomics resource of 200,000 spruce (Picea spp.) ESTs and 6,464 high-quality, sequence-finished full-length cDNAs for Sitka spruce (Picea sitchensis).</title>
        <authorList>
            <person name="Ralph S.G."/>
            <person name="Chun H.J."/>
            <person name="Kolosova N."/>
            <person name="Cooper D."/>
            <person name="Oddy C."/>
            <person name="Ritland C.E."/>
            <person name="Kirkpatrick R."/>
            <person name="Moore R."/>
            <person name="Barber S."/>
            <person name="Holt R.A."/>
            <person name="Jones S.J."/>
            <person name="Marra M.A."/>
            <person name="Douglas C.J."/>
            <person name="Ritland K."/>
            <person name="Bohlmann J."/>
        </authorList>
    </citation>
    <scope>NUCLEOTIDE SEQUENCE</scope>
    <source>
        <tissue evidence="9">Bark</tissue>
    </source>
</reference>